<dbReference type="Pfam" id="PF00245">
    <property type="entry name" value="Alk_phosphatase"/>
    <property type="match status" value="1"/>
</dbReference>
<evidence type="ECO:0000256" key="1">
    <source>
        <dbReference type="ARBA" id="ARBA00022553"/>
    </source>
</evidence>
<dbReference type="Gene3D" id="3.40.720.10">
    <property type="entry name" value="Alkaline Phosphatase, subunit A"/>
    <property type="match status" value="1"/>
</dbReference>
<feature type="binding site" evidence="3">
    <location>
        <position position="119"/>
    </location>
    <ligand>
        <name>Mg(2+)</name>
        <dbReference type="ChEBI" id="CHEBI:18420"/>
    </ligand>
</feature>
<dbReference type="SUPFAM" id="SSF53649">
    <property type="entry name" value="Alkaline phosphatase-like"/>
    <property type="match status" value="1"/>
</dbReference>
<keyword evidence="3" id="KW-0862">Zinc</keyword>
<feature type="active site" description="Phosphoserine intermediate" evidence="2">
    <location>
        <position position="168"/>
    </location>
</feature>
<keyword evidence="3" id="KW-0460">Magnesium</keyword>
<evidence type="ECO:0000256" key="2">
    <source>
        <dbReference type="PIRSR" id="PIRSR601952-1"/>
    </source>
</evidence>
<dbReference type="AlphaFoldDB" id="A0A419VYG8"/>
<dbReference type="CDD" id="cd16012">
    <property type="entry name" value="ALP"/>
    <property type="match status" value="1"/>
</dbReference>
<dbReference type="Proteomes" id="UP000283387">
    <property type="component" value="Unassembled WGS sequence"/>
</dbReference>
<feature type="binding site" evidence="3">
    <location>
        <position position="367"/>
    </location>
    <ligand>
        <name>Zn(2+)</name>
        <dbReference type="ChEBI" id="CHEBI:29105"/>
        <label>2</label>
    </ligand>
</feature>
<keyword evidence="3" id="KW-0479">Metal-binding</keyword>
<comment type="caution">
    <text evidence="5">The sequence shown here is derived from an EMBL/GenBank/DDBJ whole genome shotgun (WGS) entry which is preliminary data.</text>
</comment>
<keyword evidence="6" id="KW-1185">Reference proteome</keyword>
<comment type="similarity">
    <text evidence="4">Belongs to the alkaline phosphatase family.</text>
</comment>
<dbReference type="GO" id="GO:0004035">
    <property type="term" value="F:alkaline phosphatase activity"/>
    <property type="evidence" value="ECO:0007669"/>
    <property type="project" value="TreeGrafter"/>
</dbReference>
<comment type="cofactor">
    <cofactor evidence="3">
        <name>Zn(2+)</name>
        <dbReference type="ChEBI" id="CHEBI:29105"/>
    </cofactor>
    <text evidence="3">Binds 2 Zn(2+) ions.</text>
</comment>
<evidence type="ECO:0000313" key="6">
    <source>
        <dbReference type="Proteomes" id="UP000283387"/>
    </source>
</evidence>
<evidence type="ECO:0000256" key="3">
    <source>
        <dbReference type="PIRSR" id="PIRSR601952-2"/>
    </source>
</evidence>
<dbReference type="OrthoDB" id="9794455at2"/>
<feature type="binding site" evidence="3">
    <location>
        <position position="221"/>
    </location>
    <ligand>
        <name>Mg(2+)</name>
        <dbReference type="ChEBI" id="CHEBI:18420"/>
    </ligand>
</feature>
<feature type="binding site" evidence="3">
    <location>
        <position position="119"/>
    </location>
    <ligand>
        <name>Zn(2+)</name>
        <dbReference type="ChEBI" id="CHEBI:29105"/>
        <label>2</label>
    </ligand>
</feature>
<dbReference type="RefSeq" id="WP_120274443.1">
    <property type="nucleotide sequence ID" value="NZ_RAPN01000002.1"/>
</dbReference>
<dbReference type="Gene3D" id="1.10.1200.140">
    <property type="entry name" value="Alkaline phosphatase, crown domain"/>
    <property type="match status" value="1"/>
</dbReference>
<accession>A0A419VYG8</accession>
<dbReference type="InterPro" id="IPR042085">
    <property type="entry name" value="Ap_crown"/>
</dbReference>
<dbReference type="PRINTS" id="PR00113">
    <property type="entry name" value="ALKPHPHTASE"/>
</dbReference>
<dbReference type="InterPro" id="IPR017850">
    <property type="entry name" value="Alkaline_phosphatase_core_sf"/>
</dbReference>
<dbReference type="GO" id="GO:0046872">
    <property type="term" value="F:metal ion binding"/>
    <property type="evidence" value="ECO:0007669"/>
    <property type="project" value="UniProtKB-KW"/>
</dbReference>
<dbReference type="PANTHER" id="PTHR11596:SF5">
    <property type="entry name" value="ALKALINE PHOSPHATASE"/>
    <property type="match status" value="1"/>
</dbReference>
<feature type="binding site" evidence="3">
    <location>
        <position position="410"/>
    </location>
    <ligand>
        <name>Zn(2+)</name>
        <dbReference type="ChEBI" id="CHEBI:29105"/>
        <label>2</label>
    </ligand>
</feature>
<evidence type="ECO:0000313" key="5">
    <source>
        <dbReference type="EMBL" id="RKD88271.1"/>
    </source>
</evidence>
<dbReference type="SMART" id="SM00098">
    <property type="entry name" value="alkPPc"/>
    <property type="match status" value="1"/>
</dbReference>
<proteinExistence type="inferred from homology"/>
<feature type="binding site" evidence="3">
    <location>
        <position position="219"/>
    </location>
    <ligand>
        <name>Mg(2+)</name>
        <dbReference type="ChEBI" id="CHEBI:18420"/>
    </ligand>
</feature>
<name>A0A419VYG8_9BACT</name>
<feature type="binding site" evidence="3">
    <location>
        <position position="371"/>
    </location>
    <ligand>
        <name>Zn(2+)</name>
        <dbReference type="ChEBI" id="CHEBI:29105"/>
        <label>2</label>
    </ligand>
</feature>
<dbReference type="PROSITE" id="PS51257">
    <property type="entry name" value="PROKAR_LIPOPROTEIN"/>
    <property type="match status" value="1"/>
</dbReference>
<evidence type="ECO:0000256" key="4">
    <source>
        <dbReference type="RuleBase" id="RU003946"/>
    </source>
</evidence>
<sequence>MRKDIVRYSLSILCLGGVLACSNPGSDEEARFNKRIVELESTYWSHSATSQILLNRLQSQQSQVLWSTNFHTAAPVPVGAVGPSKYLNKLNGIVHNDSIGRVVKEAVADGVNVIYVIGDGMGNMHMALPIYMRRATGNQEPTMFERIMREGACGFNYTCTSEGIVTGSAASGTALACGEKTRMNMVGMNRDGEPMESAMALAKKNHFKTAVVSDAGITDATPAAFYAHSLNRDLESDIARQLFEGKVADVVLGGGGSQFIPAGQEVSQLFDTDGVTYTSARNDSLNLFAAFAADQYNLCFTKEQMQNAPKDGKLIGLFGGGGLPPVIDRGPNNAKVPMVEDMAQQALEMISMDDHSYMVMIECARIDWEAHDNDLGAVYQAVEDMNRVLETAYAFYARNPEKTLLVFTADHETGGLEIAYKKMPKEQEDRVELPAGGTWTNITNPLSFKDYQTELTRQTKSLSGILTESKTVESLQENLQKYMGVSISAEDAAMVLESRNSYKRYKDE</sequence>
<gene>
    <name evidence="5" type="ORF">BC643_3416</name>
</gene>
<organism evidence="5 6">
    <name type="scientific">Mangrovibacterium diazotrophicum</name>
    <dbReference type="NCBI Taxonomy" id="1261403"/>
    <lineage>
        <taxon>Bacteria</taxon>
        <taxon>Pseudomonadati</taxon>
        <taxon>Bacteroidota</taxon>
        <taxon>Bacteroidia</taxon>
        <taxon>Marinilabiliales</taxon>
        <taxon>Prolixibacteraceae</taxon>
        <taxon>Mangrovibacterium</taxon>
    </lineage>
</organism>
<feature type="binding site" evidence="3">
    <location>
        <position position="362"/>
    </location>
    <ligand>
        <name>Mg(2+)</name>
        <dbReference type="ChEBI" id="CHEBI:18420"/>
    </ligand>
</feature>
<keyword evidence="1" id="KW-0597">Phosphoprotein</keyword>
<reference evidence="5 6" key="1">
    <citation type="submission" date="2018-09" db="EMBL/GenBank/DDBJ databases">
        <title>Genomic Encyclopedia of Archaeal and Bacterial Type Strains, Phase II (KMG-II): from individual species to whole genera.</title>
        <authorList>
            <person name="Goeker M."/>
        </authorList>
    </citation>
    <scope>NUCLEOTIDE SEQUENCE [LARGE SCALE GENOMIC DNA]</scope>
    <source>
        <strain evidence="5 6">DSM 27148</strain>
    </source>
</reference>
<comment type="cofactor">
    <cofactor evidence="3">
        <name>Mg(2+)</name>
        <dbReference type="ChEBI" id="CHEBI:18420"/>
    </cofactor>
    <text evidence="3">Binds 1 Mg(2+) ion.</text>
</comment>
<dbReference type="PANTHER" id="PTHR11596">
    <property type="entry name" value="ALKALINE PHOSPHATASE"/>
    <property type="match status" value="1"/>
</dbReference>
<feature type="binding site" evidence="3">
    <location>
        <position position="411"/>
    </location>
    <ligand>
        <name>Zn(2+)</name>
        <dbReference type="ChEBI" id="CHEBI:29105"/>
        <label>2</label>
    </ligand>
</feature>
<dbReference type="EMBL" id="RAPN01000002">
    <property type="protein sequence ID" value="RKD88271.1"/>
    <property type="molecule type" value="Genomic_DNA"/>
</dbReference>
<dbReference type="InterPro" id="IPR001952">
    <property type="entry name" value="Alkaline_phosphatase"/>
</dbReference>
<protein>
    <submittedName>
        <fullName evidence="5">Alkaline phosphatase</fullName>
    </submittedName>
</protein>